<organism evidence="1">
    <name type="scientific">Escherichia coli</name>
    <dbReference type="NCBI Taxonomy" id="562"/>
    <lineage>
        <taxon>Bacteria</taxon>
        <taxon>Pseudomonadati</taxon>
        <taxon>Pseudomonadota</taxon>
        <taxon>Gammaproteobacteria</taxon>
        <taxon>Enterobacterales</taxon>
        <taxon>Enterobacteriaceae</taxon>
        <taxon>Escherichia</taxon>
    </lineage>
</organism>
<reference evidence="1" key="1">
    <citation type="journal article" date="2020" name="J. Appl. Microbiol.">
        <title>Genetic characterization of Shigatoxigenic and enteropathogenic Escherichia coli O80:H2 from diarrheic and septicemic calves and relatedness to human Shigatoxigenic E. coli O80:H2.</title>
        <authorList>
            <person name="Habets A."/>
            <person name="Crombe F."/>
            <person name="Nakamura K."/>
            <person name="Guerin V."/>
            <person name="De Rauw K."/>
            <person name="Pierard D."/>
            <person name="Saulmont M."/>
            <person name="Hayashi T."/>
            <person name="Mainil J.G."/>
            <person name="Thiry D."/>
        </authorList>
    </citation>
    <scope>NUCLEOTIDE SEQUENCE [LARGE SCALE GENOMIC DNA]</scope>
    <source>
        <strain evidence="1">EH3306</strain>
    </source>
</reference>
<feature type="non-terminal residue" evidence="1">
    <location>
        <position position="1"/>
    </location>
</feature>
<dbReference type="Proteomes" id="UP000540485">
    <property type="component" value="Unassembled WGS sequence"/>
</dbReference>
<dbReference type="GO" id="GO:0019748">
    <property type="term" value="P:secondary metabolic process"/>
    <property type="evidence" value="ECO:0007669"/>
    <property type="project" value="InterPro"/>
</dbReference>
<proteinExistence type="predicted"/>
<gene>
    <name evidence="1" type="ORF">G4A38_29075</name>
</gene>
<name>A0A853ECE7_ECOLX</name>
<comment type="caution">
    <text evidence="1">The sequence shown here is derived from an EMBL/GenBank/DDBJ whole genome shotgun (WGS) entry which is preliminary data.</text>
</comment>
<dbReference type="Pfam" id="PF04655">
    <property type="entry name" value="APH_6_hur"/>
    <property type="match status" value="1"/>
</dbReference>
<sequence>YDPADRDDLCLDPRRIAQMADAFSRALDVDPRRLLDQAYAYGGDAANLLI</sequence>
<evidence type="ECO:0000313" key="1">
    <source>
        <dbReference type="EMBL" id="NYQ42443.1"/>
    </source>
</evidence>
<dbReference type="AlphaFoldDB" id="A0A853ECE7"/>
<dbReference type="InterPro" id="IPR006748">
    <property type="entry name" value="NH2Glyco/OHUrea_AB-resist_kin"/>
</dbReference>
<dbReference type="RefSeq" id="WP_214676160.1">
    <property type="nucleotide sequence ID" value="NZ_JABUPJ010000281.1"/>
</dbReference>
<accession>A0A853ECE7</accession>
<dbReference type="EMBL" id="JABUPJ010000281">
    <property type="protein sequence ID" value="NYQ42443.1"/>
    <property type="molecule type" value="Genomic_DNA"/>
</dbReference>
<protein>
    <submittedName>
        <fullName evidence="1">3'-kinase</fullName>
    </submittedName>
</protein>
<dbReference type="GO" id="GO:0016773">
    <property type="term" value="F:phosphotransferase activity, alcohol group as acceptor"/>
    <property type="evidence" value="ECO:0007669"/>
    <property type="project" value="InterPro"/>
</dbReference>